<dbReference type="Pfam" id="PF00176">
    <property type="entry name" value="SNF2-rel_dom"/>
    <property type="match status" value="1"/>
</dbReference>
<protein>
    <submittedName>
        <fullName evidence="10">Chromodomain-helicase-DNA-binding protein 8</fullName>
    </submittedName>
</protein>
<evidence type="ECO:0000313" key="10">
    <source>
        <dbReference type="EMBL" id="KAF7684488.1"/>
    </source>
</evidence>
<feature type="region of interest" description="Disordered" evidence="7">
    <location>
        <begin position="1"/>
        <end position="49"/>
    </location>
</feature>
<dbReference type="Gene3D" id="3.40.50.10810">
    <property type="entry name" value="Tandem AAA-ATPase domain"/>
    <property type="match status" value="1"/>
</dbReference>
<dbReference type="SMART" id="SM00298">
    <property type="entry name" value="CHROMO"/>
    <property type="match status" value="2"/>
</dbReference>
<evidence type="ECO:0000256" key="7">
    <source>
        <dbReference type="SAM" id="MobiDB-lite"/>
    </source>
</evidence>
<keyword evidence="3" id="KW-0547">Nucleotide-binding</keyword>
<evidence type="ECO:0000256" key="2">
    <source>
        <dbReference type="ARBA" id="ARBA00022737"/>
    </source>
</evidence>
<dbReference type="InterPro" id="IPR049730">
    <property type="entry name" value="SNF2/RAD54-like_C"/>
</dbReference>
<comment type="subcellular location">
    <subcellularLocation>
        <location evidence="1">Nucleus</location>
    </subcellularLocation>
</comment>
<dbReference type="PANTHER" id="PTHR45623:SF11">
    <property type="entry name" value="KISMET, ISOFORM C"/>
    <property type="match status" value="1"/>
</dbReference>
<dbReference type="SUPFAM" id="SSF52540">
    <property type="entry name" value="P-loop containing nucleoside triphosphate hydrolases"/>
    <property type="match status" value="2"/>
</dbReference>
<dbReference type="InterPro" id="IPR001650">
    <property type="entry name" value="Helicase_C-like"/>
</dbReference>
<evidence type="ECO:0000259" key="8">
    <source>
        <dbReference type="PROSITE" id="PS51192"/>
    </source>
</evidence>
<accession>A0ABQ7I276</accession>
<feature type="domain" description="Helicase C-terminal" evidence="9">
    <location>
        <begin position="704"/>
        <end position="874"/>
    </location>
</feature>
<reference evidence="10 11" key="1">
    <citation type="submission" date="2019-01" db="EMBL/GenBank/DDBJ databases">
        <title>Genomes sequencing and comparative genomics of infectious freshwater microsporidia, Cucumispora dikerogammari and Thelohania contejeani.</title>
        <authorList>
            <person name="Cormier A."/>
            <person name="Giraud I."/>
            <person name="Wattier R."/>
            <person name="Teixeira M."/>
            <person name="Grandjean F."/>
            <person name="Rigaud T."/>
            <person name="Cordaux R."/>
        </authorList>
    </citation>
    <scope>NUCLEOTIDE SEQUENCE [LARGE SCALE GENOMIC DNA]</scope>
    <source>
        <strain evidence="10">T1</strain>
        <tissue evidence="10">Spores</tissue>
    </source>
</reference>
<dbReference type="InterPro" id="IPR014001">
    <property type="entry name" value="Helicase_ATP-bd"/>
</dbReference>
<dbReference type="SMART" id="SM00490">
    <property type="entry name" value="HELICc"/>
    <property type="match status" value="1"/>
</dbReference>
<dbReference type="PROSITE" id="PS51192">
    <property type="entry name" value="HELICASE_ATP_BIND_1"/>
    <property type="match status" value="1"/>
</dbReference>
<keyword evidence="11" id="KW-1185">Reference proteome</keyword>
<proteinExistence type="predicted"/>
<dbReference type="Pfam" id="PF00271">
    <property type="entry name" value="Helicase_C"/>
    <property type="match status" value="1"/>
</dbReference>
<dbReference type="EMBL" id="SBIQ01000011">
    <property type="protein sequence ID" value="KAF7684488.1"/>
    <property type="molecule type" value="Genomic_DNA"/>
</dbReference>
<keyword evidence="4" id="KW-0378">Hydrolase</keyword>
<organism evidence="10 11">
    <name type="scientific">Astathelohania contejeani</name>
    <dbReference type="NCBI Taxonomy" id="164912"/>
    <lineage>
        <taxon>Eukaryota</taxon>
        <taxon>Fungi</taxon>
        <taxon>Fungi incertae sedis</taxon>
        <taxon>Microsporidia</taxon>
        <taxon>Astathelohaniidae</taxon>
        <taxon>Astathelohania</taxon>
    </lineage>
</organism>
<comment type="caution">
    <text evidence="10">The sequence shown here is derived from an EMBL/GenBank/DDBJ whole genome shotgun (WGS) entry which is preliminary data.</text>
</comment>
<evidence type="ECO:0000256" key="5">
    <source>
        <dbReference type="ARBA" id="ARBA00022840"/>
    </source>
</evidence>
<evidence type="ECO:0000256" key="1">
    <source>
        <dbReference type="ARBA" id="ARBA00004123"/>
    </source>
</evidence>
<feature type="domain" description="Helicase ATP-binding" evidence="8">
    <location>
        <begin position="378"/>
        <end position="558"/>
    </location>
</feature>
<dbReference type="InterPro" id="IPR023780">
    <property type="entry name" value="Chromo_domain"/>
</dbReference>
<sequence length="1265" mass="148922">MSDTNSTDYETTSSEDSYESSNSPVRIPTERRRRGRPRKNEQNYAVPQQQYKPVDMAIYNSPLGSQYVPPRPFATPIDSRTHQPMGYTQLLYRHMSVNRGYPLPYYNTPQQTYHGLSGYNNPGIPTNIPRFMNYNAKSGMTNSVMNYNTSINANQGIVNTMVHNRSTMTKRIRRQNTQQVIKEPDSPPRRRRRSATIMPEPIMEIEEEEEDDESNIEDDGIEKLLSHNEENDTFYVKFRGKSYLHCDWVSREEIEQSKAGSLKIKRFRPKTDAPFDPDYIKVDRILFEDFEGEKTFLVKWKKLPYELSSFEYEEILHKCEGFREELEKYYKRKSLRVMRYPIDWRPPREYFLKFEESPKFCNDNSLRKYQIEGLNWLLNRWYFRQSCIMADEMGLGKTVQTVTFVDTLFRKYDFCAPVLVVAPLSTIIHWEREFTTWTDLRVLVLHATLAGREIIYEYEFYSKNNNNIKNDLSRNCTFLLFDVLITTYEVVISDYSRFQEIKFGVGIFDEAHRLKNSNSKAAQSLRNLYFNHKILLSGTPLQNNLQELWSLLNFIDPIRHDSCQRFLNEFKMEKTEDVDKLQSLLRPLMLRRMKDDVEKSIPPKEETIIEVELTMIQKKFYRAILEKNIEFLTKGNNGPNLLNAMMELRKCCIHPFLIKGAEEKIFNDYRRGIDKNNMRVSNENEMTNDEYFKILIQSSGKLVLLDKLLNKLKGKHKVLIFSQMTSCLDLLGEYLSYRKYSFERIDGGVRGECRQAAIDRFSAMDSEIFVFLLCTRAGGVGINLTAADTVIIFDSDWNPQNDLQAQARCHRIGQTNEVKIYRLITRNTYEREMFDRAGRKLGLDRAVLQRMGCDKLEVNEKRGDAIEILLRKGAYGVLMENDEACEKFCEEDIDQILERRTRVIRHEDSGNAFSKATFQVDEEIDDPDFWENLLAKKKNEEGEMRVKRQVRKLSREGSVNKEEILEILSKISDSTEDLYLWVFLTAILKGRHNINDNSAIFNSVVSYCIDLVQNPRLKDDLSYALDDFIVKYDFINFKIHENIYRKYHEVFLLRIQAVAMIEKLMDGEVEKGRGWSLEDDKKLIDWVLKNGYDNYESFSIKGKTVDDMNQRIRKMILLWNKKKELVVEDQSDVAMHALCIFGRKTNLNEKAMCEFLNYDSNKIDEVEELTSKVDDLRERKRRKRLDEEKYALCMERITLFDKLAEIEELSEFKRTVGVSRKWNLQNDRALREAVLERGIQEGVLNEFGIEEECAIKRIESMIKYN</sequence>
<dbReference type="CDD" id="cd18793">
    <property type="entry name" value="SF2_C_SNF"/>
    <property type="match status" value="1"/>
</dbReference>
<dbReference type="PANTHER" id="PTHR45623">
    <property type="entry name" value="CHROMODOMAIN-HELICASE-DNA-BINDING PROTEIN 3-RELATED-RELATED"/>
    <property type="match status" value="1"/>
</dbReference>
<dbReference type="InterPro" id="IPR038718">
    <property type="entry name" value="SNF2-like_sf"/>
</dbReference>
<dbReference type="InterPro" id="IPR000330">
    <property type="entry name" value="SNF2_N"/>
</dbReference>
<evidence type="ECO:0000256" key="3">
    <source>
        <dbReference type="ARBA" id="ARBA00022741"/>
    </source>
</evidence>
<dbReference type="Gene3D" id="3.40.50.300">
    <property type="entry name" value="P-loop containing nucleotide triphosphate hydrolases"/>
    <property type="match status" value="1"/>
</dbReference>
<name>A0ABQ7I276_9MICR</name>
<evidence type="ECO:0000259" key="9">
    <source>
        <dbReference type="PROSITE" id="PS51194"/>
    </source>
</evidence>
<feature type="compositionally biased region" description="Low complexity" evidence="7">
    <location>
        <begin position="1"/>
        <end position="27"/>
    </location>
</feature>
<keyword evidence="6" id="KW-0539">Nucleus</keyword>
<keyword evidence="5" id="KW-0067">ATP-binding</keyword>
<feature type="region of interest" description="Disordered" evidence="7">
    <location>
        <begin position="181"/>
        <end position="200"/>
    </location>
</feature>
<dbReference type="PROSITE" id="PS51194">
    <property type="entry name" value="HELICASE_CTER"/>
    <property type="match status" value="1"/>
</dbReference>
<evidence type="ECO:0000256" key="4">
    <source>
        <dbReference type="ARBA" id="ARBA00022801"/>
    </source>
</evidence>
<gene>
    <name evidence="10" type="primary">chd8</name>
    <name evidence="10" type="ORF">TCON_0306</name>
</gene>
<dbReference type="SMART" id="SM00487">
    <property type="entry name" value="DEXDc"/>
    <property type="match status" value="1"/>
</dbReference>
<evidence type="ECO:0000256" key="6">
    <source>
        <dbReference type="ARBA" id="ARBA00023242"/>
    </source>
</evidence>
<dbReference type="InterPro" id="IPR000953">
    <property type="entry name" value="Chromo/chromo_shadow_dom"/>
</dbReference>
<dbReference type="Proteomes" id="UP001516464">
    <property type="component" value="Unassembled WGS sequence"/>
</dbReference>
<dbReference type="InterPro" id="IPR016197">
    <property type="entry name" value="Chromo-like_dom_sf"/>
</dbReference>
<keyword evidence="2" id="KW-0677">Repeat</keyword>
<dbReference type="InterPro" id="IPR027417">
    <property type="entry name" value="P-loop_NTPase"/>
</dbReference>
<dbReference type="Pfam" id="PF00385">
    <property type="entry name" value="Chromo"/>
    <property type="match status" value="1"/>
</dbReference>
<evidence type="ECO:0000313" key="11">
    <source>
        <dbReference type="Proteomes" id="UP001516464"/>
    </source>
</evidence>
<dbReference type="SUPFAM" id="SSF54160">
    <property type="entry name" value="Chromo domain-like"/>
    <property type="match status" value="2"/>
</dbReference>
<dbReference type="Gene3D" id="2.40.50.40">
    <property type="match status" value="2"/>
</dbReference>